<accession>A0A0V1A4R7</accession>
<organism evidence="1 2">
    <name type="scientific">Trichinella patagoniensis</name>
    <dbReference type="NCBI Taxonomy" id="990121"/>
    <lineage>
        <taxon>Eukaryota</taxon>
        <taxon>Metazoa</taxon>
        <taxon>Ecdysozoa</taxon>
        <taxon>Nematoda</taxon>
        <taxon>Enoplea</taxon>
        <taxon>Dorylaimia</taxon>
        <taxon>Trichinellida</taxon>
        <taxon>Trichinellidae</taxon>
        <taxon>Trichinella</taxon>
    </lineage>
</organism>
<dbReference type="Proteomes" id="UP000054783">
    <property type="component" value="Unassembled WGS sequence"/>
</dbReference>
<evidence type="ECO:0000313" key="1">
    <source>
        <dbReference type="EMBL" id="KRY19761.1"/>
    </source>
</evidence>
<name>A0A0V1A4R7_9BILA</name>
<dbReference type="EMBL" id="JYDQ01000032">
    <property type="protein sequence ID" value="KRY19761.1"/>
    <property type="molecule type" value="Genomic_DNA"/>
</dbReference>
<dbReference type="AlphaFoldDB" id="A0A0V1A4R7"/>
<keyword evidence="2" id="KW-1185">Reference proteome</keyword>
<protein>
    <submittedName>
        <fullName evidence="1">Uncharacterized protein</fullName>
    </submittedName>
</protein>
<comment type="caution">
    <text evidence="1">The sequence shown here is derived from an EMBL/GenBank/DDBJ whole genome shotgun (WGS) entry which is preliminary data.</text>
</comment>
<dbReference type="OrthoDB" id="10333787at2759"/>
<reference evidence="1 2" key="1">
    <citation type="submission" date="2015-01" db="EMBL/GenBank/DDBJ databases">
        <title>Evolution of Trichinella species and genotypes.</title>
        <authorList>
            <person name="Korhonen P.K."/>
            <person name="Edoardo P."/>
            <person name="Giuseppe L.R."/>
            <person name="Gasser R.B."/>
        </authorList>
    </citation>
    <scope>NUCLEOTIDE SEQUENCE [LARGE SCALE GENOMIC DNA]</scope>
    <source>
        <strain evidence="1">ISS2496</strain>
    </source>
</reference>
<proteinExistence type="predicted"/>
<evidence type="ECO:0000313" key="2">
    <source>
        <dbReference type="Proteomes" id="UP000054783"/>
    </source>
</evidence>
<sequence>MIAYIRKTLTFYYYYLHMTMLNRNFTSSKLKRIGVSRFDEKSINLNLARFVRALIEYSASNSNQLRSFETDQFSIKQTQTVQKIAESSGDGRLTVENRSGQFVQIRSGIENRVPSKLYL</sequence>
<gene>
    <name evidence="1" type="ORF">T12_17095</name>
</gene>